<gene>
    <name evidence="3" type="ORF">PECUL_23A030113</name>
</gene>
<feature type="region of interest" description="Disordered" evidence="1">
    <location>
        <begin position="1006"/>
        <end position="1027"/>
    </location>
</feature>
<protein>
    <submittedName>
        <fullName evidence="3">Eukaryotic translation initiation factor 4 gamma 1 isoform X3</fullName>
    </submittedName>
</protein>
<feature type="region of interest" description="Disordered" evidence="1">
    <location>
        <begin position="403"/>
        <end position="432"/>
    </location>
</feature>
<feature type="compositionally biased region" description="Basic residues" evidence="1">
    <location>
        <begin position="142"/>
        <end position="151"/>
    </location>
</feature>
<dbReference type="InterPro" id="IPR016024">
    <property type="entry name" value="ARM-type_fold"/>
</dbReference>
<feature type="compositionally biased region" description="Polar residues" evidence="1">
    <location>
        <begin position="112"/>
        <end position="122"/>
    </location>
</feature>
<feature type="domain" description="MIF4G" evidence="2">
    <location>
        <begin position="1067"/>
        <end position="1293"/>
    </location>
</feature>
<feature type="region of interest" description="Disordered" evidence="1">
    <location>
        <begin position="73"/>
        <end position="154"/>
    </location>
</feature>
<dbReference type="GO" id="GO:0016281">
    <property type="term" value="C:eukaryotic translation initiation factor 4F complex"/>
    <property type="evidence" value="ECO:0007669"/>
    <property type="project" value="TreeGrafter"/>
</dbReference>
<sequence>MAAQQGPKRGNTGNHTYAHPLEALDHLCSSFHMILCDRGVSYPLAAQIVASWIRPVTRRRHYGLPLRAFGAAIRPSKQRQTQGRETSGASTRAPANQSGTHQHAQPAPHTMAPTTSDQQSATQHRRTQDACREDDQHTAMRATRKRNRQRTPTRITADGALMGHQSYPHHRCTWLALKAEPQTFPQISPNLDISPETEKGNRRELREQNGGFVEEVLKCCQEGTFRRRLPPSVTSKFAVLDKSFRHYETYVRYKKEEKIPDVPYYIRVTPKKSNVEIRYARPPRDPFLFSKVKPTLLLTQYKTTKKARNVPEKEVSKKRLENAETFCAECYKQNNILLSEPVTSVDDIVCQPSTGSFRHNNNYVRSGKEEKIPDVPYYTRVTPKKPMTYVRPPRLALKAEPQTFPQISPNLDISPETEKGKRQEPREQNGGFVEEVLKRCQEGTKSLCPPPSVPSKFAVLDKRHNNNYVRYGKEEKIPDVPYYIRVTPTITNKPMTYVRPPRLALKAEPQTFPQISPNLDISLETEKGKRREPREQNGGFVEEVLKRCQEGTKSLCPPPSVPSKFAVLDKRHNNNYVRYGKEEKIPDVPYYIRVTPTITNKPITYVRPPRDPFLFSKVKPTLLPKKHIATIKDASVPEKQVDTNGLENEKKYSAEYCDQIPILHPEPITSLEDIPCPLLKSMSLEPTEVITRLEDNNSLECTVCTIEPHTNRLTEEIPVHLGHPQSSSSCSPELTHLDSKNPITVHCHSVQFMSPEPTEVITCLEDNNSLECTVCTIEPHTNILTEEIPVHLRHPQSSSTCSPELTHLDSHDSITVQEPGSLLESPVCPAKPHTGEMLVELPVNNVTYHSETNLDSPTIQPEGLLQINQESIAEQNQTEIKNNQPEARVSLSSDPGEQPLPKKEDKEKGPPGEAGIVPMQITESQDLAVPALQEKTNIKTKVERIRYDRDSLLQFQSTTLQPKDFFEILNIYQGMLIRPHLRPVHPSQLTRKNCTPISENVSRCAKGNHRQRPGMGQMRSHHTPGKEPRRILQLHENITLQKSDKAWKPPMKRANKDTNNVKTQELLCKVRGILNKITPQTFQNLIKQLKDLSVETEYELKGVVELIFEKAIAEPHFAVIYASMCNWLMRLQVPTEDNREICITFRRQLISLCQKEFERGENGGERIEKLQKELDAATLPEEKSRLKEELSEACKKSRKRSQGNITFIGELCKLKLLSEDTMKDILSKLLNRNSEESMECICLLLTSIGKYLENGESYMDDYFNKVGICIKNKSISSRIRFMVQDVLDLRKNHWIPRHKPQGPKTIDQIHKEAELESRGKAQ</sequence>
<feature type="compositionally biased region" description="Basic and acidic residues" evidence="1">
    <location>
        <begin position="126"/>
        <end position="138"/>
    </location>
</feature>
<evidence type="ECO:0000259" key="2">
    <source>
        <dbReference type="SMART" id="SM00543"/>
    </source>
</evidence>
<reference evidence="3" key="1">
    <citation type="submission" date="2022-03" db="EMBL/GenBank/DDBJ databases">
        <authorList>
            <person name="Alioto T."/>
            <person name="Alioto T."/>
            <person name="Gomez Garrido J."/>
        </authorList>
    </citation>
    <scope>NUCLEOTIDE SEQUENCE</scope>
</reference>
<evidence type="ECO:0000313" key="3">
    <source>
        <dbReference type="EMBL" id="CAH2307770.1"/>
    </source>
</evidence>
<feature type="compositionally biased region" description="Polar residues" evidence="1">
    <location>
        <begin position="878"/>
        <end position="895"/>
    </location>
</feature>
<feature type="compositionally biased region" description="Polar residues" evidence="1">
    <location>
        <begin position="78"/>
        <end position="103"/>
    </location>
</feature>
<dbReference type="SMART" id="SM00543">
    <property type="entry name" value="MIF4G"/>
    <property type="match status" value="1"/>
</dbReference>
<dbReference type="SUPFAM" id="SSF48371">
    <property type="entry name" value="ARM repeat"/>
    <property type="match status" value="1"/>
</dbReference>
<dbReference type="GO" id="GO:0003729">
    <property type="term" value="F:mRNA binding"/>
    <property type="evidence" value="ECO:0007669"/>
    <property type="project" value="TreeGrafter"/>
</dbReference>
<dbReference type="EMBL" id="OW240918">
    <property type="protein sequence ID" value="CAH2307770.1"/>
    <property type="molecule type" value="Genomic_DNA"/>
</dbReference>
<feature type="compositionally biased region" description="Basic and acidic residues" evidence="1">
    <location>
        <begin position="416"/>
        <end position="427"/>
    </location>
</feature>
<dbReference type="Proteomes" id="UP001295444">
    <property type="component" value="Chromosome 07"/>
</dbReference>
<evidence type="ECO:0000256" key="1">
    <source>
        <dbReference type="SAM" id="MobiDB-lite"/>
    </source>
</evidence>
<evidence type="ECO:0000313" key="4">
    <source>
        <dbReference type="Proteomes" id="UP001295444"/>
    </source>
</evidence>
<dbReference type="Gene3D" id="1.25.40.180">
    <property type="match status" value="1"/>
</dbReference>
<name>A0AAD1ST45_PELCU</name>
<accession>A0AAD1ST45</accession>
<feature type="region of interest" description="Disordered" evidence="1">
    <location>
        <begin position="878"/>
        <end position="914"/>
    </location>
</feature>
<keyword evidence="3" id="KW-0648">Protein biosynthesis</keyword>
<feature type="compositionally biased region" description="Basic and acidic residues" evidence="1">
    <location>
        <begin position="900"/>
        <end position="910"/>
    </location>
</feature>
<dbReference type="InterPro" id="IPR003890">
    <property type="entry name" value="MIF4G-like_typ-3"/>
</dbReference>
<keyword evidence="3" id="KW-0396">Initiation factor</keyword>
<dbReference type="PANTHER" id="PTHR23253:SF78">
    <property type="entry name" value="EUKARYOTIC TRANSLATION INITIATION FACTOR 4G1, ISOFORM B-RELATED"/>
    <property type="match status" value="1"/>
</dbReference>
<dbReference type="Pfam" id="PF02854">
    <property type="entry name" value="MIF4G"/>
    <property type="match status" value="1"/>
</dbReference>
<dbReference type="PANTHER" id="PTHR23253">
    <property type="entry name" value="EUKARYOTIC TRANSLATION INITIATION FACTOR 4 GAMMA"/>
    <property type="match status" value="1"/>
</dbReference>
<organism evidence="3 4">
    <name type="scientific">Pelobates cultripes</name>
    <name type="common">Western spadefoot toad</name>
    <dbReference type="NCBI Taxonomy" id="61616"/>
    <lineage>
        <taxon>Eukaryota</taxon>
        <taxon>Metazoa</taxon>
        <taxon>Chordata</taxon>
        <taxon>Craniata</taxon>
        <taxon>Vertebrata</taxon>
        <taxon>Euteleostomi</taxon>
        <taxon>Amphibia</taxon>
        <taxon>Batrachia</taxon>
        <taxon>Anura</taxon>
        <taxon>Pelobatoidea</taxon>
        <taxon>Pelobatidae</taxon>
        <taxon>Pelobates</taxon>
    </lineage>
</organism>
<proteinExistence type="predicted"/>
<keyword evidence="4" id="KW-1185">Reference proteome</keyword>
<dbReference type="GO" id="GO:0003743">
    <property type="term" value="F:translation initiation factor activity"/>
    <property type="evidence" value="ECO:0007669"/>
    <property type="project" value="UniProtKB-KW"/>
</dbReference>